<dbReference type="Pfam" id="PF03739">
    <property type="entry name" value="LptF_LptG"/>
    <property type="match status" value="1"/>
</dbReference>
<gene>
    <name evidence="7" type="ORF">FD145_1004</name>
</gene>
<name>A0A833NYD7_UNCSA</name>
<evidence type="ECO:0000256" key="3">
    <source>
        <dbReference type="ARBA" id="ARBA00022692"/>
    </source>
</evidence>
<evidence type="ECO:0000313" key="8">
    <source>
        <dbReference type="Proteomes" id="UP000488506"/>
    </source>
</evidence>
<protein>
    <submittedName>
        <fullName evidence="7">Permease YjgP/YjgQ family protein</fullName>
    </submittedName>
</protein>
<keyword evidence="4 6" id="KW-1133">Transmembrane helix</keyword>
<accession>A0A833NYD7</accession>
<keyword evidence="3 6" id="KW-0812">Transmembrane</keyword>
<dbReference type="GO" id="GO:0043190">
    <property type="term" value="C:ATP-binding cassette (ABC) transporter complex"/>
    <property type="evidence" value="ECO:0007669"/>
    <property type="project" value="TreeGrafter"/>
</dbReference>
<dbReference type="InterPro" id="IPR005495">
    <property type="entry name" value="LptG/LptF_permease"/>
</dbReference>
<dbReference type="Proteomes" id="UP000488506">
    <property type="component" value="Unassembled WGS sequence"/>
</dbReference>
<comment type="caution">
    <text evidence="7">The sequence shown here is derived from an EMBL/GenBank/DDBJ whole genome shotgun (WGS) entry which is preliminary data.</text>
</comment>
<reference evidence="7 8" key="1">
    <citation type="submission" date="2019-12" db="EMBL/GenBank/DDBJ databases">
        <authorList>
            <person name="Wolfe R."/>
            <person name="Danczak R."/>
            <person name="Wilkins M."/>
        </authorList>
    </citation>
    <scope>NUCLEOTIDE SEQUENCE [LARGE SCALE GENOMIC DNA]</scope>
    <source>
        <strain evidence="7">X2_MaxBin.013</strain>
    </source>
</reference>
<feature type="transmembrane region" description="Helical" evidence="6">
    <location>
        <begin position="309"/>
        <end position="328"/>
    </location>
</feature>
<feature type="transmembrane region" description="Helical" evidence="6">
    <location>
        <begin position="12"/>
        <end position="35"/>
    </location>
</feature>
<feature type="transmembrane region" description="Helical" evidence="6">
    <location>
        <begin position="98"/>
        <end position="120"/>
    </location>
</feature>
<organism evidence="7 8">
    <name type="scientific">Candidatus Saganbacteria bacterium</name>
    <dbReference type="NCBI Taxonomy" id="2575572"/>
    <lineage>
        <taxon>Bacteria</taxon>
        <taxon>Bacillati</taxon>
        <taxon>Saganbacteria</taxon>
    </lineage>
</organism>
<sequence>MFKTIDKYIFKELIDPFIFGLLSFSLILSASMVLFELTRAVVLQGMPMFIALKLFIFRLPSVVVYIFPMATLLAALLGFSRLSKDSEITAFKASGISLFRLMVPVVVMGLAISIITLLFYEIVVPESNKMSKNIMMEFATKKTIKIEENIFVPEFENGELKRIFYARRMKGDILEGIIVSEFFQGRLSQIINAFSAEWGENQWVFSKGTIYLLSEEGEYKHLIKFDKQKIAIKYSPKELSNQDKSPDDMSISELRQYIPLKEKMGVKVTDYKIQLNMKMSIPFACLVFALLGAPLGISPRRVSSSVGLGFSIIVIFIYYVLMFTSVAFGELEVLSPPVAAWLPNIITGGIGIYFVNKTAQS</sequence>
<feature type="transmembrane region" description="Helical" evidence="6">
    <location>
        <begin position="279"/>
        <end position="297"/>
    </location>
</feature>
<dbReference type="AlphaFoldDB" id="A0A833NYD7"/>
<dbReference type="GO" id="GO:0015920">
    <property type="term" value="P:lipopolysaccharide transport"/>
    <property type="evidence" value="ECO:0007669"/>
    <property type="project" value="TreeGrafter"/>
</dbReference>
<dbReference type="PANTHER" id="PTHR33529:SF6">
    <property type="entry name" value="YJGP_YJGQ FAMILY PERMEASE"/>
    <property type="match status" value="1"/>
</dbReference>
<evidence type="ECO:0000256" key="6">
    <source>
        <dbReference type="SAM" id="Phobius"/>
    </source>
</evidence>
<evidence type="ECO:0000256" key="2">
    <source>
        <dbReference type="ARBA" id="ARBA00022475"/>
    </source>
</evidence>
<proteinExistence type="predicted"/>
<keyword evidence="5 6" id="KW-0472">Membrane</keyword>
<dbReference type="PANTHER" id="PTHR33529">
    <property type="entry name" value="SLR0882 PROTEIN-RELATED"/>
    <property type="match status" value="1"/>
</dbReference>
<evidence type="ECO:0000256" key="1">
    <source>
        <dbReference type="ARBA" id="ARBA00004651"/>
    </source>
</evidence>
<evidence type="ECO:0000313" key="7">
    <source>
        <dbReference type="EMBL" id="KAF0133892.1"/>
    </source>
</evidence>
<evidence type="ECO:0000256" key="4">
    <source>
        <dbReference type="ARBA" id="ARBA00022989"/>
    </source>
</evidence>
<evidence type="ECO:0000256" key="5">
    <source>
        <dbReference type="ARBA" id="ARBA00023136"/>
    </source>
</evidence>
<keyword evidence="2" id="KW-1003">Cell membrane</keyword>
<comment type="subcellular location">
    <subcellularLocation>
        <location evidence="1">Cell membrane</location>
        <topology evidence="1">Multi-pass membrane protein</topology>
    </subcellularLocation>
</comment>
<dbReference type="EMBL" id="WPAF01000016">
    <property type="protein sequence ID" value="KAF0133892.1"/>
    <property type="molecule type" value="Genomic_DNA"/>
</dbReference>
<feature type="transmembrane region" description="Helical" evidence="6">
    <location>
        <begin position="55"/>
        <end position="77"/>
    </location>
</feature>
<feature type="transmembrane region" description="Helical" evidence="6">
    <location>
        <begin position="334"/>
        <end position="355"/>
    </location>
</feature>